<dbReference type="Pfam" id="PF20417">
    <property type="entry name" value="Gemin6_C"/>
    <property type="match status" value="1"/>
</dbReference>
<name>A0A914V6S3_9BILA</name>
<proteinExistence type="predicted"/>
<evidence type="ECO:0000259" key="1">
    <source>
        <dbReference type="PROSITE" id="PS52001"/>
    </source>
</evidence>
<reference evidence="3" key="1">
    <citation type="submission" date="2022-11" db="UniProtKB">
        <authorList>
            <consortium name="WormBaseParasite"/>
        </authorList>
    </citation>
    <scope>IDENTIFICATION</scope>
</reference>
<dbReference type="Proteomes" id="UP000887566">
    <property type="component" value="Unplaced"/>
</dbReference>
<dbReference type="WBParaSite" id="PSAMB.scaffold1579size29816.g13892.t1">
    <property type="protein sequence ID" value="PSAMB.scaffold1579size29816.g13892.t1"/>
    <property type="gene ID" value="PSAMB.scaffold1579size29816.g13892"/>
</dbReference>
<feature type="domain" description="AD" evidence="1">
    <location>
        <begin position="78"/>
        <end position="172"/>
    </location>
</feature>
<accession>A0A914V6S3</accession>
<dbReference type="InterPro" id="IPR047574">
    <property type="entry name" value="AD"/>
</dbReference>
<dbReference type="InterPro" id="IPR009422">
    <property type="entry name" value="Gemin6"/>
</dbReference>
<organism evidence="2 3">
    <name type="scientific">Plectus sambesii</name>
    <dbReference type="NCBI Taxonomy" id="2011161"/>
    <lineage>
        <taxon>Eukaryota</taxon>
        <taxon>Metazoa</taxon>
        <taxon>Ecdysozoa</taxon>
        <taxon>Nematoda</taxon>
        <taxon>Chromadorea</taxon>
        <taxon>Plectida</taxon>
        <taxon>Plectina</taxon>
        <taxon>Plectoidea</taxon>
        <taxon>Plectidae</taxon>
        <taxon>Plectus</taxon>
    </lineage>
</organism>
<evidence type="ECO:0000313" key="3">
    <source>
        <dbReference type="WBParaSite" id="PSAMB.scaffold1579size29816.g13892.t1"/>
    </source>
</evidence>
<keyword evidence="2" id="KW-1185">Reference proteome</keyword>
<dbReference type="InterPro" id="IPR046856">
    <property type="entry name" value="Gemin6_C"/>
</dbReference>
<dbReference type="PROSITE" id="PS52001">
    <property type="entry name" value="AD"/>
    <property type="match status" value="1"/>
</dbReference>
<dbReference type="GO" id="GO:0032797">
    <property type="term" value="C:SMN complex"/>
    <property type="evidence" value="ECO:0007669"/>
    <property type="project" value="TreeGrafter"/>
</dbReference>
<protein>
    <submittedName>
        <fullName evidence="3">AD domain-containing protein</fullName>
    </submittedName>
</protein>
<dbReference type="AlphaFoldDB" id="A0A914V6S3"/>
<dbReference type="GO" id="GO:0000387">
    <property type="term" value="P:spliceosomal snRNP assembly"/>
    <property type="evidence" value="ECO:0007669"/>
    <property type="project" value="TreeGrafter"/>
</dbReference>
<dbReference type="Gene3D" id="2.30.30.100">
    <property type="match status" value="1"/>
</dbReference>
<sequence length="173" mass="18763">MWSLESAQERMALCGQAVEVKLTTGSSVFGVVYTVDPVSNSIVLIQFVPGSGPKTVQVIPGLSIVSVTNLPAGGAPCCPEPSEQLSSWLEKLFKSEARGPQSEDQRKQTRKRLVDWLHRNRVPLTEHADGSLQIFDVVKIVAPFSVDDCQCANELVLGRVRSLIEAMPSDSGD</sequence>
<evidence type="ECO:0000313" key="2">
    <source>
        <dbReference type="Proteomes" id="UP000887566"/>
    </source>
</evidence>
<dbReference type="PANTHER" id="PTHR14710:SF2">
    <property type="entry name" value="GEM-ASSOCIATED PROTEIN 6"/>
    <property type="match status" value="1"/>
</dbReference>
<dbReference type="GO" id="GO:0000245">
    <property type="term" value="P:spliceosomal complex assembly"/>
    <property type="evidence" value="ECO:0007669"/>
    <property type="project" value="InterPro"/>
</dbReference>
<dbReference type="GO" id="GO:0005634">
    <property type="term" value="C:nucleus"/>
    <property type="evidence" value="ECO:0007669"/>
    <property type="project" value="InterPro"/>
</dbReference>
<dbReference type="PANTHER" id="PTHR14710">
    <property type="entry name" value="GEM-ASSOCIATED PROTEIN 6"/>
    <property type="match status" value="1"/>
</dbReference>